<dbReference type="AlphaFoldDB" id="A0A0T5VW37"/>
<sequence>MVKDVLFDQRGYPKGLQRTAGRNPAYMLLLLRSKTSKYLIFWIRFNDSYSKDDYFTHVKKCKIFQPQGNKTVLL</sequence>
<keyword evidence="2" id="KW-1185">Reference proteome</keyword>
<accession>A0A0T5VW37</accession>
<name>A0A0T5VW37_9SPHI</name>
<gene>
    <name evidence="1" type="ORF">ASU31_01665</name>
</gene>
<dbReference type="Proteomes" id="UP000051950">
    <property type="component" value="Unassembled WGS sequence"/>
</dbReference>
<organism evidence="1 2">
    <name type="scientific">Pedobacter ginsenosidimutans</name>
    <dbReference type="NCBI Taxonomy" id="687842"/>
    <lineage>
        <taxon>Bacteria</taxon>
        <taxon>Pseudomonadati</taxon>
        <taxon>Bacteroidota</taxon>
        <taxon>Sphingobacteriia</taxon>
        <taxon>Sphingobacteriales</taxon>
        <taxon>Sphingobacteriaceae</taxon>
        <taxon>Pedobacter</taxon>
    </lineage>
</organism>
<evidence type="ECO:0000313" key="1">
    <source>
        <dbReference type="EMBL" id="KRT18024.1"/>
    </source>
</evidence>
<evidence type="ECO:0000313" key="2">
    <source>
        <dbReference type="Proteomes" id="UP000051950"/>
    </source>
</evidence>
<proteinExistence type="predicted"/>
<reference evidence="1 2" key="1">
    <citation type="submission" date="2015-11" db="EMBL/GenBank/DDBJ databases">
        <title>Sequence of Pedobacter ginsenosidimutans.</title>
        <authorList>
            <person name="Carson E."/>
            <person name="Keyser V."/>
            <person name="Newman J."/>
            <person name="Miller J."/>
        </authorList>
    </citation>
    <scope>NUCLEOTIDE SEQUENCE [LARGE SCALE GENOMIC DNA]</scope>
    <source>
        <strain evidence="1 2">KACC 14530</strain>
    </source>
</reference>
<dbReference type="EMBL" id="LMZQ01000001">
    <property type="protein sequence ID" value="KRT18024.1"/>
    <property type="molecule type" value="Genomic_DNA"/>
</dbReference>
<protein>
    <submittedName>
        <fullName evidence="1">Uncharacterized protein</fullName>
    </submittedName>
</protein>
<comment type="caution">
    <text evidence="1">The sequence shown here is derived from an EMBL/GenBank/DDBJ whole genome shotgun (WGS) entry which is preliminary data.</text>
</comment>